<evidence type="ECO:0000313" key="10">
    <source>
        <dbReference type="EMBL" id="PLX19364.1"/>
    </source>
</evidence>
<dbReference type="PRINTS" id="PR00344">
    <property type="entry name" value="BCTRLSENSOR"/>
</dbReference>
<accession>A0A2N5ZL40</accession>
<dbReference type="SMART" id="SM00387">
    <property type="entry name" value="HATPase_c"/>
    <property type="match status" value="1"/>
</dbReference>
<dbReference type="EC" id="2.7.13.3" evidence="2"/>
<dbReference type="PANTHER" id="PTHR43065:SF10">
    <property type="entry name" value="PEROXIDE STRESS-ACTIVATED HISTIDINE KINASE MAK3"/>
    <property type="match status" value="1"/>
</dbReference>
<name>A0A2N5ZL40_MUIH1</name>
<evidence type="ECO:0000256" key="3">
    <source>
        <dbReference type="ARBA" id="ARBA00022553"/>
    </source>
</evidence>
<evidence type="ECO:0000313" key="11">
    <source>
        <dbReference type="Proteomes" id="UP000234857"/>
    </source>
</evidence>
<dbReference type="GO" id="GO:0005524">
    <property type="term" value="F:ATP binding"/>
    <property type="evidence" value="ECO:0007669"/>
    <property type="project" value="UniProtKB-KW"/>
</dbReference>
<dbReference type="CDD" id="cd00082">
    <property type="entry name" value="HisKA"/>
    <property type="match status" value="1"/>
</dbReference>
<dbReference type="PROSITE" id="PS50109">
    <property type="entry name" value="HIS_KIN"/>
    <property type="match status" value="1"/>
</dbReference>
<comment type="catalytic activity">
    <reaction evidence="1">
        <text>ATP + protein L-histidine = ADP + protein N-phospho-L-histidine.</text>
        <dbReference type="EC" id="2.7.13.3"/>
    </reaction>
</comment>
<keyword evidence="4" id="KW-0808">Transferase</keyword>
<dbReference type="SUPFAM" id="SSF55874">
    <property type="entry name" value="ATPase domain of HSP90 chaperone/DNA topoisomerase II/histidine kinase"/>
    <property type="match status" value="1"/>
</dbReference>
<dbReference type="InterPro" id="IPR003661">
    <property type="entry name" value="HisK_dim/P_dom"/>
</dbReference>
<dbReference type="EMBL" id="PKTG01000033">
    <property type="protein sequence ID" value="PLX19364.1"/>
    <property type="molecule type" value="Genomic_DNA"/>
</dbReference>
<evidence type="ECO:0000256" key="5">
    <source>
        <dbReference type="ARBA" id="ARBA00022741"/>
    </source>
</evidence>
<feature type="domain" description="Histidine kinase" evidence="9">
    <location>
        <begin position="453"/>
        <end position="656"/>
    </location>
</feature>
<keyword evidence="7" id="KW-0067">ATP-binding</keyword>
<evidence type="ECO:0000256" key="1">
    <source>
        <dbReference type="ARBA" id="ARBA00000085"/>
    </source>
</evidence>
<organism evidence="10 11">
    <name type="scientific">Muiribacterium halophilum</name>
    <dbReference type="NCBI Taxonomy" id="2053465"/>
    <lineage>
        <taxon>Bacteria</taxon>
        <taxon>Candidatus Muiribacteriota</taxon>
        <taxon>Candidatus Muiribacteriia</taxon>
        <taxon>Candidatus Muiribacteriales</taxon>
        <taxon>Candidatus Muiribacteriaceae</taxon>
        <taxon>Candidatus Muiribacterium</taxon>
    </lineage>
</organism>
<evidence type="ECO:0000256" key="2">
    <source>
        <dbReference type="ARBA" id="ARBA00012438"/>
    </source>
</evidence>
<dbReference type="InterPro" id="IPR005467">
    <property type="entry name" value="His_kinase_dom"/>
</dbReference>
<evidence type="ECO:0000256" key="8">
    <source>
        <dbReference type="ARBA" id="ARBA00023012"/>
    </source>
</evidence>
<keyword evidence="5" id="KW-0547">Nucleotide-binding</keyword>
<protein>
    <recommendedName>
        <fullName evidence="2">histidine kinase</fullName>
        <ecNumber evidence="2">2.7.13.3</ecNumber>
    </recommendedName>
</protein>
<dbReference type="AlphaFoldDB" id="A0A2N5ZL40"/>
<comment type="caution">
    <text evidence="10">The sequence shown here is derived from an EMBL/GenBank/DDBJ whole genome shotgun (WGS) entry which is preliminary data.</text>
</comment>
<evidence type="ECO:0000256" key="6">
    <source>
        <dbReference type="ARBA" id="ARBA00022777"/>
    </source>
</evidence>
<dbReference type="Gene3D" id="3.30.565.10">
    <property type="entry name" value="Histidine kinase-like ATPase, C-terminal domain"/>
    <property type="match status" value="1"/>
</dbReference>
<dbReference type="SMART" id="SM00388">
    <property type="entry name" value="HisKA"/>
    <property type="match status" value="1"/>
</dbReference>
<keyword evidence="6" id="KW-0418">Kinase</keyword>
<dbReference type="InterPro" id="IPR003594">
    <property type="entry name" value="HATPase_dom"/>
</dbReference>
<keyword evidence="8" id="KW-0902">Two-component regulatory system</keyword>
<evidence type="ECO:0000256" key="4">
    <source>
        <dbReference type="ARBA" id="ARBA00022679"/>
    </source>
</evidence>
<evidence type="ECO:0000256" key="7">
    <source>
        <dbReference type="ARBA" id="ARBA00022840"/>
    </source>
</evidence>
<sequence>MDNSLVLFNKAFDSKEYFNKLKYRFELLLIIEKIVKETIYLPSPEEYLAEMIKFSKNMFPDNDFYFTYSNIELRTGKEHSQDSEIFSKDFINQEEHLNFKAKVFGKELNIFQKTLVNLIFNHLFINIYMWDLKNLNEVKDKKEMKANINLIEERLQYIKEKSSNILNIMIDEAGGDNIYFFIKHKDRFEYISDHLKKSPDYSRVNNRNNLNHLLKNTARIRNSYYELYDDEKHYFSALFSHKTKRLLMMPVRSQENLEAVLLITNPIDIPDDLERIIELYKLYFEKLSISFKKTLLRRADFELDTMNNIIAKLIEKTSNDLFQDQVDIFFKHFQNFFSLKKVAIFFKDENENIRSWYRTSQDINCPKELFDLKDDQGIYRTDNNDEYEYFSFKYDLKRRGCLLYERKKYSQQDYKNILRHMAVLIFNVLYSRNIYENMKELDRLAVLGGMAREMAHEIRNPLGGIKLYIEMLKKRSEKDSEIYNNIEKGIKNIENVISDMLLFTRKENLKNNRVDILELLKDSISIINLSDDISIKIEKIEEIEELIYCDKEKISSVFNNILVNAGEALRETKEPKIRIDIEKEQGNLVIIIWNNGKKIEFENRKKIFDPFFTTRKNGNGLGLAICKKIINAHDGELELLQENDWTGFRIKIPMFKGV</sequence>
<dbReference type="Proteomes" id="UP000234857">
    <property type="component" value="Unassembled WGS sequence"/>
</dbReference>
<dbReference type="SUPFAM" id="SSF47384">
    <property type="entry name" value="Homodimeric domain of signal transducing histidine kinase"/>
    <property type="match status" value="1"/>
</dbReference>
<proteinExistence type="predicted"/>
<dbReference type="PANTHER" id="PTHR43065">
    <property type="entry name" value="SENSOR HISTIDINE KINASE"/>
    <property type="match status" value="1"/>
</dbReference>
<gene>
    <name evidence="10" type="ORF">C0601_02005</name>
</gene>
<dbReference type="GO" id="GO:0000155">
    <property type="term" value="F:phosphorelay sensor kinase activity"/>
    <property type="evidence" value="ECO:0007669"/>
    <property type="project" value="InterPro"/>
</dbReference>
<dbReference type="InterPro" id="IPR036097">
    <property type="entry name" value="HisK_dim/P_sf"/>
</dbReference>
<dbReference type="InterPro" id="IPR036890">
    <property type="entry name" value="HATPase_C_sf"/>
</dbReference>
<evidence type="ECO:0000259" key="9">
    <source>
        <dbReference type="PROSITE" id="PS50109"/>
    </source>
</evidence>
<dbReference type="Pfam" id="PF00512">
    <property type="entry name" value="HisKA"/>
    <property type="match status" value="1"/>
</dbReference>
<dbReference type="Pfam" id="PF02518">
    <property type="entry name" value="HATPase_c"/>
    <property type="match status" value="1"/>
</dbReference>
<keyword evidence="3" id="KW-0597">Phosphoprotein</keyword>
<dbReference type="Gene3D" id="1.10.287.130">
    <property type="match status" value="1"/>
</dbReference>
<dbReference type="InterPro" id="IPR004358">
    <property type="entry name" value="Sig_transdc_His_kin-like_C"/>
</dbReference>
<reference evidence="10 11" key="1">
    <citation type="submission" date="2017-11" db="EMBL/GenBank/DDBJ databases">
        <title>Genome-resolved metagenomics identifies genetic mobility, metabolic interactions, and unexpected diversity in perchlorate-reducing communities.</title>
        <authorList>
            <person name="Barnum T.P."/>
            <person name="Figueroa I.A."/>
            <person name="Carlstrom C.I."/>
            <person name="Lucas L.N."/>
            <person name="Engelbrektson A.L."/>
            <person name="Coates J.D."/>
        </authorList>
    </citation>
    <scope>NUCLEOTIDE SEQUENCE [LARGE SCALE GENOMIC DNA]</scope>
    <source>
        <strain evidence="10">BM706</strain>
    </source>
</reference>